<name>A0A7J5Y841_DISMA</name>
<dbReference type="InterPro" id="IPR052583">
    <property type="entry name" value="ATP-helicase/E3_Ub-Ligase"/>
</dbReference>
<evidence type="ECO:0000256" key="1">
    <source>
        <dbReference type="SAM" id="MobiDB-lite"/>
    </source>
</evidence>
<dbReference type="AlphaFoldDB" id="A0A7J5Y841"/>
<dbReference type="PANTHER" id="PTHR45865">
    <property type="entry name" value="E3 UBIQUITIN-PROTEIN LIGASE SHPRH FAMILY MEMBER"/>
    <property type="match status" value="1"/>
</dbReference>
<reference evidence="2 3" key="1">
    <citation type="submission" date="2020-03" db="EMBL/GenBank/DDBJ databases">
        <title>Dissostichus mawsoni Genome sequencing and assembly.</title>
        <authorList>
            <person name="Park H."/>
        </authorList>
    </citation>
    <scope>NUCLEOTIDE SEQUENCE [LARGE SCALE GENOMIC DNA]</scope>
    <source>
        <strain evidence="2">DM0001</strain>
        <tissue evidence="2">Muscle</tissue>
    </source>
</reference>
<dbReference type="GO" id="GO:0005634">
    <property type="term" value="C:nucleus"/>
    <property type="evidence" value="ECO:0007669"/>
    <property type="project" value="TreeGrafter"/>
</dbReference>
<gene>
    <name evidence="2" type="ORF">F7725_008768</name>
</gene>
<dbReference type="Proteomes" id="UP000518266">
    <property type="component" value="Unassembled WGS sequence"/>
</dbReference>
<dbReference type="EMBL" id="JAAKFY010000015">
    <property type="protein sequence ID" value="KAF3845605.1"/>
    <property type="molecule type" value="Genomic_DNA"/>
</dbReference>
<dbReference type="OrthoDB" id="8956784at2759"/>
<dbReference type="PANTHER" id="PTHR45865:SF1">
    <property type="entry name" value="E3 UBIQUITIN-PROTEIN LIGASE SHPRH"/>
    <property type="match status" value="1"/>
</dbReference>
<protein>
    <submittedName>
        <fullName evidence="2">Uncharacterized protein</fullName>
    </submittedName>
</protein>
<accession>A0A7J5Y841</accession>
<dbReference type="GO" id="GO:0006974">
    <property type="term" value="P:DNA damage response"/>
    <property type="evidence" value="ECO:0007669"/>
    <property type="project" value="TreeGrafter"/>
</dbReference>
<proteinExistence type="predicted"/>
<comment type="caution">
    <text evidence="2">The sequence shown here is derived from an EMBL/GenBank/DDBJ whole genome shotgun (WGS) entry which is preliminary data.</text>
</comment>
<keyword evidence="3" id="KW-1185">Reference proteome</keyword>
<sequence>MKSVTMSSRRKKAPPLRVDDEAKKKLNWNMLEDRKCEEEENNNNPPTCSSPPPITPSLPPPPEISCPPPPSPSPSPSSPLDCFNREFILSPAPDCGRKTLLLMINREGQLSIRYTAGGRREGGRRCRRRDLDWMQKRSLVQLMHRQEEGGVKVGVYLLEAGLVKPDFLSGGNARMKKANQLMQKLMEYFYDFIIPEVVEGEELEQNVEEMYEHVRLQHQSEDVGGEVYDVQHQALIPVLRPYQSQASLHFLWRDFISLCGKKLFYNPFTGWGAVTRGGILADEMVWGRRWRFLALILMHSRGLQLEESTLPQVRGNTSPACCSLFIMAVRVMLLAGIKEMKTGRGVSINAVSLTSERHTAATS</sequence>
<dbReference type="GO" id="GO:0000209">
    <property type="term" value="P:protein polyubiquitination"/>
    <property type="evidence" value="ECO:0007669"/>
    <property type="project" value="TreeGrafter"/>
</dbReference>
<feature type="compositionally biased region" description="Pro residues" evidence="1">
    <location>
        <begin position="48"/>
        <end position="77"/>
    </location>
</feature>
<organism evidence="2 3">
    <name type="scientific">Dissostichus mawsoni</name>
    <name type="common">Antarctic cod</name>
    <dbReference type="NCBI Taxonomy" id="36200"/>
    <lineage>
        <taxon>Eukaryota</taxon>
        <taxon>Metazoa</taxon>
        <taxon>Chordata</taxon>
        <taxon>Craniata</taxon>
        <taxon>Vertebrata</taxon>
        <taxon>Euteleostomi</taxon>
        <taxon>Actinopterygii</taxon>
        <taxon>Neopterygii</taxon>
        <taxon>Teleostei</taxon>
        <taxon>Neoteleostei</taxon>
        <taxon>Acanthomorphata</taxon>
        <taxon>Eupercaria</taxon>
        <taxon>Perciformes</taxon>
        <taxon>Notothenioidei</taxon>
        <taxon>Nototheniidae</taxon>
        <taxon>Dissostichus</taxon>
    </lineage>
</organism>
<evidence type="ECO:0000313" key="2">
    <source>
        <dbReference type="EMBL" id="KAF3845605.1"/>
    </source>
</evidence>
<feature type="region of interest" description="Disordered" evidence="1">
    <location>
        <begin position="1"/>
        <end position="78"/>
    </location>
</feature>
<dbReference type="GO" id="GO:0061630">
    <property type="term" value="F:ubiquitin protein ligase activity"/>
    <property type="evidence" value="ECO:0007669"/>
    <property type="project" value="TreeGrafter"/>
</dbReference>
<evidence type="ECO:0000313" key="3">
    <source>
        <dbReference type="Proteomes" id="UP000518266"/>
    </source>
</evidence>